<evidence type="ECO:0000313" key="3">
    <source>
        <dbReference type="Proteomes" id="UP000238362"/>
    </source>
</evidence>
<dbReference type="Pfam" id="PF09348">
    <property type="entry name" value="DUF1990"/>
    <property type="match status" value="1"/>
</dbReference>
<dbReference type="OrthoDB" id="120660at2"/>
<evidence type="ECO:0000259" key="1">
    <source>
        <dbReference type="Pfam" id="PF09348"/>
    </source>
</evidence>
<keyword evidence="3" id="KW-1185">Reference proteome</keyword>
<proteinExistence type="predicted"/>
<dbReference type="EMBL" id="PVNH01000008">
    <property type="protein sequence ID" value="PRX46139.1"/>
    <property type="molecule type" value="Genomic_DNA"/>
</dbReference>
<dbReference type="AlphaFoldDB" id="A0A2T0LRL2"/>
<dbReference type="InterPro" id="IPR018960">
    <property type="entry name" value="DUF1990"/>
</dbReference>
<reference evidence="2 3" key="1">
    <citation type="submission" date="2018-03" db="EMBL/GenBank/DDBJ databases">
        <title>Genomic Encyclopedia of Type Strains, Phase III (KMG-III): the genomes of soil and plant-associated and newly described type strains.</title>
        <authorList>
            <person name="Whitman W."/>
        </authorList>
    </citation>
    <scope>NUCLEOTIDE SEQUENCE [LARGE SCALE GENOMIC DNA]</scope>
    <source>
        <strain evidence="2 3">CGMCC 4.7125</strain>
    </source>
</reference>
<feature type="domain" description="DUF1990" evidence="1">
    <location>
        <begin position="29"/>
        <end position="190"/>
    </location>
</feature>
<accession>A0A2T0LRL2</accession>
<organism evidence="2 3">
    <name type="scientific">Prauserella shujinwangii</name>
    <dbReference type="NCBI Taxonomy" id="1453103"/>
    <lineage>
        <taxon>Bacteria</taxon>
        <taxon>Bacillati</taxon>
        <taxon>Actinomycetota</taxon>
        <taxon>Actinomycetes</taxon>
        <taxon>Pseudonocardiales</taxon>
        <taxon>Pseudonocardiaceae</taxon>
        <taxon>Prauserella</taxon>
    </lineage>
</organism>
<dbReference type="Proteomes" id="UP000238362">
    <property type="component" value="Unassembled WGS sequence"/>
</dbReference>
<protein>
    <submittedName>
        <fullName evidence="2">Uncharacterized protein DUF1990</fullName>
    </submittedName>
</protein>
<comment type="caution">
    <text evidence="2">The sequence shown here is derived from an EMBL/GenBank/DDBJ whole genome shotgun (WGS) entry which is preliminary data.</text>
</comment>
<evidence type="ECO:0000313" key="2">
    <source>
        <dbReference type="EMBL" id="PRX46139.1"/>
    </source>
</evidence>
<sequence>MRERLLGPIDHAAALRELGRRRINYTPGEVVPPDWTFDEHRFHLGDEAPGPPEPGGLWETACDALRDYEFTPPELIRAVYDARAPLLGRDLLLEGRFSVLRFYFGVRITSVVDEASDTERVWGWAYQTLEQHLERGQVRYAVVKHLGGGRVEFTATSYSQPSPGLGPVLRLGWLLFGRRAQLRFYRRCGERMRHLAHAGPACLPGPARSGGLVLVPSGSRPRVLDRMTLRRHHPAR</sequence>
<gene>
    <name evidence="2" type="ORF">B0I33_108286</name>
</gene>
<name>A0A2T0LRL2_9PSEU</name>
<dbReference type="RefSeq" id="WP_106180443.1">
    <property type="nucleotide sequence ID" value="NZ_PVNH01000008.1"/>
</dbReference>